<feature type="transmembrane region" description="Helical" evidence="6">
    <location>
        <begin position="47"/>
        <end position="65"/>
    </location>
</feature>
<dbReference type="Gene3D" id="1.20.120.1220">
    <property type="match status" value="1"/>
</dbReference>
<keyword evidence="5 6" id="KW-0472">Membrane</keyword>
<dbReference type="Pfam" id="PF06847">
    <property type="entry name" value="Arc_PepC_II"/>
    <property type="match status" value="1"/>
</dbReference>
<dbReference type="InterPro" id="IPR000045">
    <property type="entry name" value="Prepilin_IV_endopep_pep"/>
</dbReference>
<evidence type="ECO:0000256" key="3">
    <source>
        <dbReference type="ARBA" id="ARBA00022692"/>
    </source>
</evidence>
<name>A0AAQ4CML0_9CREN</name>
<feature type="domain" description="Prepilin type IV endopeptidase peptidase" evidence="7">
    <location>
        <begin position="2"/>
        <end position="115"/>
    </location>
</feature>
<dbReference type="GO" id="GO:0005886">
    <property type="term" value="C:plasma membrane"/>
    <property type="evidence" value="ECO:0007669"/>
    <property type="project" value="UniProtKB-SubCell"/>
</dbReference>
<keyword evidence="10" id="KW-1185">Reference proteome</keyword>
<dbReference type="EMBL" id="AP025226">
    <property type="protein sequence ID" value="BDB97041.1"/>
    <property type="molecule type" value="Genomic_DNA"/>
</dbReference>
<keyword evidence="4 6" id="KW-1133">Transmembrane helix</keyword>
<evidence type="ECO:0000256" key="6">
    <source>
        <dbReference type="SAM" id="Phobius"/>
    </source>
</evidence>
<evidence type="ECO:0000313" key="9">
    <source>
        <dbReference type="EMBL" id="BDB97041.1"/>
    </source>
</evidence>
<dbReference type="KEGG" id="scas:SACC_00580"/>
<evidence type="ECO:0000259" key="8">
    <source>
        <dbReference type="Pfam" id="PF06847"/>
    </source>
</evidence>
<feature type="transmembrane region" description="Helical" evidence="6">
    <location>
        <begin position="199"/>
        <end position="225"/>
    </location>
</feature>
<dbReference type="GO" id="GO:0004190">
    <property type="term" value="F:aspartic-type endopeptidase activity"/>
    <property type="evidence" value="ECO:0007669"/>
    <property type="project" value="InterPro"/>
</dbReference>
<dbReference type="AlphaFoldDB" id="A0AAQ4CML0"/>
<organism evidence="9 10">
    <name type="scientific">Saccharolobus caldissimus</name>
    <dbReference type="NCBI Taxonomy" id="1702097"/>
    <lineage>
        <taxon>Archaea</taxon>
        <taxon>Thermoproteota</taxon>
        <taxon>Thermoprotei</taxon>
        <taxon>Sulfolobales</taxon>
        <taxon>Sulfolobaceae</taxon>
        <taxon>Saccharolobus</taxon>
    </lineage>
</organism>
<evidence type="ECO:0000256" key="5">
    <source>
        <dbReference type="ARBA" id="ARBA00023136"/>
    </source>
</evidence>
<feature type="transmembrane region" description="Helical" evidence="6">
    <location>
        <begin position="72"/>
        <end position="96"/>
    </location>
</feature>
<evidence type="ECO:0000256" key="1">
    <source>
        <dbReference type="ARBA" id="ARBA00004651"/>
    </source>
</evidence>
<dbReference type="PANTHER" id="PTHR36506">
    <property type="entry name" value="PREFLAGELLIN PEPTIDASE"/>
    <property type="match status" value="1"/>
</dbReference>
<dbReference type="Proteomes" id="UP001319921">
    <property type="component" value="Chromosome"/>
</dbReference>
<sequence>MLSITMLLHTSILDIKYREVDPKIWLYYSPLCVFIIFDYHYLFLPIYLYSFIITTILFYILYRLSLIGGADLFLNIILGLSNSSVFPIIPSIFSVIGLEPLIIILYSSIIILLISVINIIKQYKYTKGLPLSKKLILSMSARRIKVKDFLNSRFLFPLTTINEDGSITLRDYFSIEEDDEYWRNYYARLVKEGKISEDMYIWVAWGIPVIPFIFLGYLLSITLGFPVL</sequence>
<dbReference type="Pfam" id="PF01478">
    <property type="entry name" value="Peptidase_A24"/>
    <property type="match status" value="1"/>
</dbReference>
<reference evidence="9 10" key="1">
    <citation type="journal article" date="2022" name="Microbiol. Resour. Announc.">
        <title>Complete Genome Sequence of the Hyperthermophilic and Acidophilic Archaeon Saccharolobus caldissimus Strain HS-3T.</title>
        <authorList>
            <person name="Sakai H.D."/>
            <person name="Kurosawa N."/>
        </authorList>
    </citation>
    <scope>NUCLEOTIDE SEQUENCE [LARGE SCALE GENOMIC DNA]</scope>
    <source>
        <strain evidence="9 10">JCM32116</strain>
    </source>
</reference>
<evidence type="ECO:0000259" key="7">
    <source>
        <dbReference type="Pfam" id="PF01478"/>
    </source>
</evidence>
<protein>
    <submittedName>
        <fullName evidence="9">Peptidase A24</fullName>
    </submittedName>
</protein>
<keyword evidence="2" id="KW-1003">Cell membrane</keyword>
<dbReference type="PANTHER" id="PTHR36506:SF1">
    <property type="entry name" value="PREFLAGELLIN PEPTIDASE"/>
    <property type="match status" value="1"/>
</dbReference>
<dbReference type="InterPro" id="IPR052218">
    <property type="entry name" value="Preflagellin_Peptidase"/>
</dbReference>
<comment type="subcellular location">
    <subcellularLocation>
        <location evidence="1">Cell membrane</location>
        <topology evidence="1">Multi-pass membrane protein</topology>
    </subcellularLocation>
</comment>
<proteinExistence type="predicted"/>
<feature type="transmembrane region" description="Helical" evidence="6">
    <location>
        <begin position="102"/>
        <end position="120"/>
    </location>
</feature>
<feature type="domain" description="Preflagellin peptidase C-terminal" evidence="8">
    <location>
        <begin position="133"/>
        <end position="224"/>
    </location>
</feature>
<evidence type="ECO:0000256" key="4">
    <source>
        <dbReference type="ARBA" id="ARBA00022989"/>
    </source>
</evidence>
<evidence type="ECO:0000256" key="2">
    <source>
        <dbReference type="ARBA" id="ARBA00022475"/>
    </source>
</evidence>
<keyword evidence="3 6" id="KW-0812">Transmembrane</keyword>
<dbReference type="InterPro" id="IPR009655">
    <property type="entry name" value="Preflagellin_peptidase_C"/>
</dbReference>
<dbReference type="Gene3D" id="6.10.250.3240">
    <property type="match status" value="1"/>
</dbReference>
<gene>
    <name evidence="9" type="ORF">SACC_00580</name>
</gene>
<evidence type="ECO:0000313" key="10">
    <source>
        <dbReference type="Proteomes" id="UP001319921"/>
    </source>
</evidence>
<accession>A0AAQ4CML0</accession>
<feature type="transmembrane region" description="Helical" evidence="6">
    <location>
        <begin position="24"/>
        <end position="41"/>
    </location>
</feature>